<dbReference type="EMBL" id="BAAAQX010000009">
    <property type="protein sequence ID" value="GAA2208690.1"/>
    <property type="molecule type" value="Genomic_DNA"/>
</dbReference>
<reference evidence="1 2" key="1">
    <citation type="journal article" date="2019" name="Int. J. Syst. Evol. Microbiol.">
        <title>The Global Catalogue of Microorganisms (GCM) 10K type strain sequencing project: providing services to taxonomists for standard genome sequencing and annotation.</title>
        <authorList>
            <consortium name="The Broad Institute Genomics Platform"/>
            <consortium name="The Broad Institute Genome Sequencing Center for Infectious Disease"/>
            <person name="Wu L."/>
            <person name="Ma J."/>
        </authorList>
    </citation>
    <scope>NUCLEOTIDE SEQUENCE [LARGE SCALE GENOMIC DNA]</scope>
    <source>
        <strain evidence="1 2">JCM 16114</strain>
    </source>
</reference>
<dbReference type="Proteomes" id="UP001499843">
    <property type="component" value="Unassembled WGS sequence"/>
</dbReference>
<gene>
    <name evidence="1" type="ORF">GCM10009850_041480</name>
</gene>
<comment type="caution">
    <text evidence="1">The sequence shown here is derived from an EMBL/GenBank/DDBJ whole genome shotgun (WGS) entry which is preliminary data.</text>
</comment>
<proteinExistence type="predicted"/>
<name>A0ABN3CH19_9ACTN</name>
<organism evidence="1 2">
    <name type="scientific">Nonomuraea monospora</name>
    <dbReference type="NCBI Taxonomy" id="568818"/>
    <lineage>
        <taxon>Bacteria</taxon>
        <taxon>Bacillati</taxon>
        <taxon>Actinomycetota</taxon>
        <taxon>Actinomycetes</taxon>
        <taxon>Streptosporangiales</taxon>
        <taxon>Streptosporangiaceae</taxon>
        <taxon>Nonomuraea</taxon>
    </lineage>
</organism>
<protein>
    <submittedName>
        <fullName evidence="1">Uncharacterized protein</fullName>
    </submittedName>
</protein>
<sequence length="198" mass="21945">MFFESVRTEEINPRLADIELPAWLGPPVNEMGTLLPMERLLARSDNVVLNLAFVRAYRAGCSFQVEIAFRQGDLHGGDFLELHMMAMYATPRFTLRAGEPLPDRLLRWGVRFSDGRKLTSIDDRSGEPSAPLLQAMHQGGGETGSMLGGTRLWLWPLPPPEPFELAVEWPMGGIGLTIVELDGAAIVAAGRRSTDFWP</sequence>
<accession>A0ABN3CH19</accession>
<keyword evidence="2" id="KW-1185">Reference proteome</keyword>
<evidence type="ECO:0000313" key="1">
    <source>
        <dbReference type="EMBL" id="GAA2208690.1"/>
    </source>
</evidence>
<dbReference type="RefSeq" id="WP_344477049.1">
    <property type="nucleotide sequence ID" value="NZ_BAAAQX010000009.1"/>
</dbReference>
<evidence type="ECO:0000313" key="2">
    <source>
        <dbReference type="Proteomes" id="UP001499843"/>
    </source>
</evidence>